<dbReference type="PANTHER" id="PTHR42714">
    <property type="entry name" value="TRNA MODIFICATION GTPASE GTPBP3"/>
    <property type="match status" value="1"/>
</dbReference>
<dbReference type="GO" id="GO:0005525">
    <property type="term" value="F:GTP binding"/>
    <property type="evidence" value="ECO:0007669"/>
    <property type="project" value="UniProtKB-KW"/>
</dbReference>
<dbReference type="CDD" id="cd00880">
    <property type="entry name" value="Era_like"/>
    <property type="match status" value="1"/>
</dbReference>
<dbReference type="GO" id="GO:0030488">
    <property type="term" value="P:tRNA methylation"/>
    <property type="evidence" value="ECO:0007669"/>
    <property type="project" value="TreeGrafter"/>
</dbReference>
<keyword evidence="4" id="KW-1133">Transmembrane helix</keyword>
<dbReference type="Proteomes" id="UP000753908">
    <property type="component" value="Unassembled WGS sequence"/>
</dbReference>
<reference evidence="8" key="2">
    <citation type="journal article" date="2022" name="Microbiol. Resour. Announc.">
        <title>Metagenome Sequencing to Explore Phylogenomics of Terrestrial Cyanobacteria.</title>
        <authorList>
            <person name="Ward R.D."/>
            <person name="Stajich J.E."/>
            <person name="Johansen J.R."/>
            <person name="Huntemann M."/>
            <person name="Clum A."/>
            <person name="Foster B."/>
            <person name="Foster B."/>
            <person name="Roux S."/>
            <person name="Palaniappan K."/>
            <person name="Varghese N."/>
            <person name="Mukherjee S."/>
            <person name="Reddy T.B.K."/>
            <person name="Daum C."/>
            <person name="Copeland A."/>
            <person name="Chen I.A."/>
            <person name="Ivanova N.N."/>
            <person name="Kyrpides N.C."/>
            <person name="Shapiro N."/>
            <person name="Eloe-Fadrosh E.A."/>
            <person name="Pietrasiak N."/>
        </authorList>
    </citation>
    <scope>NUCLEOTIDE SEQUENCE</scope>
    <source>
        <strain evidence="8">CPER-KK1</strain>
    </source>
</reference>
<evidence type="ECO:0000259" key="7">
    <source>
        <dbReference type="Pfam" id="PF01926"/>
    </source>
</evidence>
<dbReference type="InterPro" id="IPR021147">
    <property type="entry name" value="DUF697"/>
</dbReference>
<keyword evidence="6" id="KW-0472">Membrane</keyword>
<comment type="subcellular location">
    <subcellularLocation>
        <location evidence="1">Membrane</location>
        <topology evidence="1">Multi-pass membrane protein</topology>
    </subcellularLocation>
</comment>
<evidence type="ECO:0000313" key="9">
    <source>
        <dbReference type="Proteomes" id="UP000753908"/>
    </source>
</evidence>
<dbReference type="GO" id="GO:0002098">
    <property type="term" value="P:tRNA wobble uridine modification"/>
    <property type="evidence" value="ECO:0007669"/>
    <property type="project" value="TreeGrafter"/>
</dbReference>
<dbReference type="GO" id="GO:0016020">
    <property type="term" value="C:membrane"/>
    <property type="evidence" value="ECO:0007669"/>
    <property type="project" value="UniProtKB-SubCell"/>
</dbReference>
<evidence type="ECO:0000313" key="8">
    <source>
        <dbReference type="EMBL" id="MBW4544891.1"/>
    </source>
</evidence>
<dbReference type="SUPFAM" id="SSF52540">
    <property type="entry name" value="P-loop containing nucleoside triphosphate hydrolases"/>
    <property type="match status" value="1"/>
</dbReference>
<dbReference type="InterPro" id="IPR005225">
    <property type="entry name" value="Small_GTP-bd"/>
</dbReference>
<evidence type="ECO:0000256" key="4">
    <source>
        <dbReference type="ARBA" id="ARBA00022989"/>
    </source>
</evidence>
<reference evidence="8" key="1">
    <citation type="submission" date="2021-05" db="EMBL/GenBank/DDBJ databases">
        <authorList>
            <person name="Pietrasiak N."/>
            <person name="Ward R."/>
            <person name="Stajich J.E."/>
            <person name="Kurbessoian T."/>
        </authorList>
    </citation>
    <scope>NUCLEOTIDE SEQUENCE</scope>
    <source>
        <strain evidence="8">CPER-KK1</strain>
    </source>
</reference>
<dbReference type="PANTHER" id="PTHR42714:SF6">
    <property type="entry name" value="TRANSLATION INITIATION FACTOR IF-2"/>
    <property type="match status" value="1"/>
</dbReference>
<protein>
    <submittedName>
        <fullName evidence="8">GTP-binding protein</fullName>
    </submittedName>
</protein>
<evidence type="ECO:0000256" key="1">
    <source>
        <dbReference type="ARBA" id="ARBA00004141"/>
    </source>
</evidence>
<organism evidence="8 9">
    <name type="scientific">Symplocastrum torsivum CPER-KK1</name>
    <dbReference type="NCBI Taxonomy" id="450513"/>
    <lineage>
        <taxon>Bacteria</taxon>
        <taxon>Bacillati</taxon>
        <taxon>Cyanobacteriota</taxon>
        <taxon>Cyanophyceae</taxon>
        <taxon>Oscillatoriophycideae</taxon>
        <taxon>Oscillatoriales</taxon>
        <taxon>Microcoleaceae</taxon>
        <taxon>Symplocastrum</taxon>
    </lineage>
</organism>
<gene>
    <name evidence="8" type="ORF">KME25_10675</name>
</gene>
<evidence type="ECO:0000256" key="6">
    <source>
        <dbReference type="ARBA" id="ARBA00023136"/>
    </source>
</evidence>
<accession>A0A951UAU6</accession>
<dbReference type="InterPro" id="IPR006073">
    <property type="entry name" value="GTP-bd"/>
</dbReference>
<dbReference type="EMBL" id="JAHHIF010000011">
    <property type="protein sequence ID" value="MBW4544891.1"/>
    <property type="molecule type" value="Genomic_DNA"/>
</dbReference>
<evidence type="ECO:0000256" key="5">
    <source>
        <dbReference type="ARBA" id="ARBA00023134"/>
    </source>
</evidence>
<sequence length="497" mass="53505">MAGGTILTDSLPEPDFLDSLASDQELDRAILSVEEIQAELNYKQAQDALRDLVTNLDLTPKEQAGLESQINDLTNLLDKLEHSCIQIAAFGMVGRGKSSVLNALLGQPVFETGALHGVTRDSHNANWQLTQETVGDTNQEILRVALPSIGDSQIQLIDTPGIDEVDGETREALAIAVAKQADLLLFIIAGDMTKVEYEALSKLRESGKPMLLVFNKIDQYPDADRQAIYCKIRDERVRQLLSPEEIVMVAASPLVAVATRRADGTVGVKRRPGTPQIQDLKLKILDILHREGKSLVALNTMLYAGDLNEQLVKRKMTIREESANQIIWKAVMTKAVAIALNPVTVLDILTATVIDVVMILTLSKLYGISMTQQGAIGLLQKIALSMGGIGASELLATLGLGSLKGLLGLSVPATGGVSLAPYLSVAVTQAGVAGVSTYAIGQVTKFYLANGASWGPDSPKTIVSRILSSLDETSILNRIKGELEAKLGRQRLDLKTR</sequence>
<dbReference type="Pfam" id="PF05128">
    <property type="entry name" value="DUF697"/>
    <property type="match status" value="1"/>
</dbReference>
<dbReference type="AlphaFoldDB" id="A0A951UAU6"/>
<evidence type="ECO:0000256" key="3">
    <source>
        <dbReference type="ARBA" id="ARBA00022741"/>
    </source>
</evidence>
<name>A0A951UAU6_9CYAN</name>
<feature type="domain" description="G" evidence="7">
    <location>
        <begin position="87"/>
        <end position="216"/>
    </location>
</feature>
<dbReference type="Pfam" id="PF01926">
    <property type="entry name" value="MMR_HSR1"/>
    <property type="match status" value="1"/>
</dbReference>
<comment type="caution">
    <text evidence="8">The sequence shown here is derived from an EMBL/GenBank/DDBJ whole genome shotgun (WGS) entry which is preliminary data.</text>
</comment>
<keyword evidence="2" id="KW-0812">Transmembrane</keyword>
<dbReference type="InterPro" id="IPR027417">
    <property type="entry name" value="P-loop_NTPase"/>
</dbReference>
<dbReference type="NCBIfam" id="TIGR00231">
    <property type="entry name" value="small_GTP"/>
    <property type="match status" value="1"/>
</dbReference>
<evidence type="ECO:0000256" key="2">
    <source>
        <dbReference type="ARBA" id="ARBA00022692"/>
    </source>
</evidence>
<dbReference type="GO" id="GO:0005737">
    <property type="term" value="C:cytoplasm"/>
    <property type="evidence" value="ECO:0007669"/>
    <property type="project" value="TreeGrafter"/>
</dbReference>
<keyword evidence="5" id="KW-0342">GTP-binding</keyword>
<proteinExistence type="predicted"/>
<keyword evidence="3" id="KW-0547">Nucleotide-binding</keyword>
<dbReference type="Gene3D" id="3.40.50.300">
    <property type="entry name" value="P-loop containing nucleotide triphosphate hydrolases"/>
    <property type="match status" value="1"/>
</dbReference>